<protein>
    <submittedName>
        <fullName evidence="1">Uncharacterized protein</fullName>
    </submittedName>
</protein>
<gene>
    <name evidence="1" type="ORF">NIDE1694</name>
</gene>
<reference evidence="1 2" key="1">
    <citation type="journal article" date="2010" name="Proc. Natl. Acad. Sci. U.S.A.">
        <title>A Nitrospira metagenome illuminates the physiology and evolution of globally important nitrite-oxidizing bacteria.</title>
        <authorList>
            <person name="Lucker S."/>
            <person name="Wagner M."/>
            <person name="Maixner F."/>
            <person name="Pelletier E."/>
            <person name="Koch H."/>
            <person name="Vacherie B."/>
            <person name="Rattei T."/>
            <person name="Sinninghe Damste J."/>
            <person name="Spieck E."/>
            <person name="Le Paslier D."/>
            <person name="Daims H."/>
        </authorList>
    </citation>
    <scope>NUCLEOTIDE SEQUENCE [LARGE SCALE GENOMIC DNA]</scope>
</reference>
<dbReference type="EMBL" id="FP929003">
    <property type="protein sequence ID" value="CBK41428.1"/>
    <property type="molecule type" value="Genomic_DNA"/>
</dbReference>
<evidence type="ECO:0000313" key="1">
    <source>
        <dbReference type="EMBL" id="CBK41428.1"/>
    </source>
</evidence>
<dbReference type="KEGG" id="nde:NIDE1694"/>
<evidence type="ECO:0000313" key="2">
    <source>
        <dbReference type="Proteomes" id="UP000001660"/>
    </source>
</evidence>
<dbReference type="STRING" id="330214.NIDE1694"/>
<dbReference type="eggNOG" id="COG4185">
    <property type="taxonomic scope" value="Bacteria"/>
</dbReference>
<organism evidence="1 2">
    <name type="scientific">Nitrospira defluvii</name>
    <dbReference type="NCBI Taxonomy" id="330214"/>
    <lineage>
        <taxon>Bacteria</taxon>
        <taxon>Pseudomonadati</taxon>
        <taxon>Nitrospirota</taxon>
        <taxon>Nitrospiria</taxon>
        <taxon>Nitrospirales</taxon>
        <taxon>Nitrospiraceae</taxon>
        <taxon>Nitrospira</taxon>
    </lineage>
</organism>
<sequence>MFLSLPSVALALQRIAVRVRQGGHEVLRADVVRRFRRRLKNFQMLYQDLADKWYLYDNSEPVPRLQEEGP</sequence>
<accession>D8PDW9</accession>
<proteinExistence type="predicted"/>
<keyword evidence="2" id="KW-1185">Reference proteome</keyword>
<dbReference type="HOGENOM" id="CLU_2750269_0_0_0"/>
<dbReference type="Proteomes" id="UP000001660">
    <property type="component" value="Chromosome"/>
</dbReference>
<dbReference type="AlphaFoldDB" id="D8PDW9"/>
<dbReference type="PANTHER" id="PTHR39206">
    <property type="entry name" value="SLL8004 PROTEIN"/>
    <property type="match status" value="1"/>
</dbReference>
<dbReference type="PANTHER" id="PTHR39206:SF1">
    <property type="entry name" value="SLL8004 PROTEIN"/>
    <property type="match status" value="1"/>
</dbReference>
<name>D8PDW9_9BACT</name>